<evidence type="ECO:0000256" key="5">
    <source>
        <dbReference type="ARBA" id="ARBA00022729"/>
    </source>
</evidence>
<dbReference type="RefSeq" id="WP_004573283.1">
    <property type="nucleotide sequence ID" value="NZ_AFGF01000079.1"/>
</dbReference>
<dbReference type="GO" id="GO:0003774">
    <property type="term" value="F:cytoskeletal motor activity"/>
    <property type="evidence" value="ECO:0007669"/>
    <property type="project" value="InterPro"/>
</dbReference>
<evidence type="ECO:0000256" key="1">
    <source>
        <dbReference type="ARBA" id="ARBA00002591"/>
    </source>
</evidence>
<protein>
    <submittedName>
        <fullName evidence="9">Flagellar L-ring protein</fullName>
    </submittedName>
</protein>
<dbReference type="EMBL" id="AFGF01000079">
    <property type="protein sequence ID" value="EGO64075.1"/>
    <property type="molecule type" value="Genomic_DNA"/>
</dbReference>
<gene>
    <name evidence="9" type="ORF">ALO_10024</name>
</gene>
<dbReference type="Proteomes" id="UP000003240">
    <property type="component" value="Unassembled WGS sequence"/>
</dbReference>
<keyword evidence="5" id="KW-0732">Signal</keyword>
<dbReference type="PRINTS" id="PR01008">
    <property type="entry name" value="FLGLRINGFLGH"/>
</dbReference>
<keyword evidence="9" id="KW-0282">Flagellum</keyword>
<evidence type="ECO:0000256" key="2">
    <source>
        <dbReference type="ARBA" id="ARBA00004117"/>
    </source>
</evidence>
<evidence type="ECO:0000256" key="4">
    <source>
        <dbReference type="ARBA" id="ARBA00006929"/>
    </source>
</evidence>
<dbReference type="Pfam" id="PF02107">
    <property type="entry name" value="FlgH"/>
    <property type="match status" value="1"/>
</dbReference>
<dbReference type="eggNOG" id="COG2063">
    <property type="taxonomic scope" value="Bacteria"/>
</dbReference>
<name>F7NIV2_9FIRM</name>
<evidence type="ECO:0000256" key="6">
    <source>
        <dbReference type="ARBA" id="ARBA00023136"/>
    </source>
</evidence>
<keyword evidence="9" id="KW-0969">Cilium</keyword>
<keyword evidence="10" id="KW-1185">Reference proteome</keyword>
<dbReference type="AlphaFoldDB" id="F7NIV2"/>
<dbReference type="PANTHER" id="PTHR34933">
    <property type="entry name" value="FLAGELLAR L-RING PROTEIN"/>
    <property type="match status" value="1"/>
</dbReference>
<dbReference type="InterPro" id="IPR000527">
    <property type="entry name" value="Flag_Lring"/>
</dbReference>
<dbReference type="GO" id="GO:0009427">
    <property type="term" value="C:bacterial-type flagellum basal body, distal rod, L ring"/>
    <property type="evidence" value="ECO:0007669"/>
    <property type="project" value="InterPro"/>
</dbReference>
<dbReference type="PANTHER" id="PTHR34933:SF1">
    <property type="entry name" value="FLAGELLAR L-RING PROTEIN"/>
    <property type="match status" value="1"/>
</dbReference>
<keyword evidence="7" id="KW-0975">Bacterial flagellum</keyword>
<comment type="subcellular location">
    <subcellularLocation>
        <location evidence="2">Bacterial flagellum basal body</location>
    </subcellularLocation>
    <subcellularLocation>
        <location evidence="3">Cell outer membrane</location>
    </subcellularLocation>
</comment>
<evidence type="ECO:0000256" key="3">
    <source>
        <dbReference type="ARBA" id="ARBA00004442"/>
    </source>
</evidence>
<keyword evidence="6" id="KW-0472">Membrane</keyword>
<keyword evidence="8" id="KW-0998">Cell outer membrane</keyword>
<evidence type="ECO:0000313" key="10">
    <source>
        <dbReference type="Proteomes" id="UP000003240"/>
    </source>
</evidence>
<sequence length="192" mass="20530">MNQAKIRLTLTVSLLILLFPALCGATSLWVDKGTLFTDRKAHAVGDTITIIVSESMTALRSGDAANSKESSMSMSGTGDLDFLPGFGANSKDSFATKGSISNKNAVMARLTVQVVEIKPNGNLVLSGKQTIKQHGEEQRILINGTVRPEDVTADNTVLSTYVANAEINIEGSGPIARKQKQGVLTQLFNFLF</sequence>
<comment type="function">
    <text evidence="1">Assembles around the rod to form the L-ring and probably protects the motor/basal body from shearing forces during rotation.</text>
</comment>
<dbReference type="GO" id="GO:0009279">
    <property type="term" value="C:cell outer membrane"/>
    <property type="evidence" value="ECO:0007669"/>
    <property type="project" value="UniProtKB-SubCell"/>
</dbReference>
<evidence type="ECO:0000256" key="7">
    <source>
        <dbReference type="ARBA" id="ARBA00023143"/>
    </source>
</evidence>
<evidence type="ECO:0000313" key="9">
    <source>
        <dbReference type="EMBL" id="EGO64075.1"/>
    </source>
</evidence>
<reference evidence="9 10" key="1">
    <citation type="journal article" date="2011" name="EMBO J.">
        <title>Structural diversity of bacterial flagellar motors.</title>
        <authorList>
            <person name="Chen S."/>
            <person name="Beeby M."/>
            <person name="Murphy G.E."/>
            <person name="Leadbetter J.R."/>
            <person name="Hendrixson D.R."/>
            <person name="Briegel A."/>
            <person name="Li Z."/>
            <person name="Shi J."/>
            <person name="Tocheva E.I."/>
            <person name="Muller A."/>
            <person name="Dobro M.J."/>
            <person name="Jensen G.J."/>
        </authorList>
    </citation>
    <scope>NUCLEOTIDE SEQUENCE [LARGE SCALE GENOMIC DNA]</scope>
    <source>
        <strain evidence="9 10">DSM 6540</strain>
    </source>
</reference>
<dbReference type="STRING" id="1009370.ALO_10024"/>
<keyword evidence="9" id="KW-0966">Cell projection</keyword>
<dbReference type="GO" id="GO:0071973">
    <property type="term" value="P:bacterial-type flagellum-dependent cell motility"/>
    <property type="evidence" value="ECO:0007669"/>
    <property type="project" value="InterPro"/>
</dbReference>
<comment type="caution">
    <text evidence="9">The sequence shown here is derived from an EMBL/GenBank/DDBJ whole genome shotgun (WGS) entry which is preliminary data.</text>
</comment>
<organism evidence="9 10">
    <name type="scientific">Acetonema longum DSM 6540</name>
    <dbReference type="NCBI Taxonomy" id="1009370"/>
    <lineage>
        <taxon>Bacteria</taxon>
        <taxon>Bacillati</taxon>
        <taxon>Bacillota</taxon>
        <taxon>Negativicutes</taxon>
        <taxon>Acetonemataceae</taxon>
        <taxon>Acetonema</taxon>
    </lineage>
</organism>
<proteinExistence type="inferred from homology"/>
<evidence type="ECO:0000256" key="8">
    <source>
        <dbReference type="ARBA" id="ARBA00023237"/>
    </source>
</evidence>
<comment type="similarity">
    <text evidence="4">Belongs to the FlgH family.</text>
</comment>
<accession>F7NIV2</accession>
<dbReference type="OrthoDB" id="9816119at2"/>